<evidence type="ECO:0000313" key="2">
    <source>
        <dbReference type="EMBL" id="GAA5146651.1"/>
    </source>
</evidence>
<proteinExistence type="predicted"/>
<dbReference type="Pfam" id="PF13574">
    <property type="entry name" value="Reprolysin_2"/>
    <property type="match status" value="1"/>
</dbReference>
<name>A0ABP9PHG1_9ACTN</name>
<dbReference type="RefSeq" id="WP_345457166.1">
    <property type="nucleotide sequence ID" value="NZ_BAABKG010000002.1"/>
</dbReference>
<gene>
    <name evidence="2" type="ORF">GCM10023340_17840</name>
</gene>
<keyword evidence="1" id="KW-0732">Signal</keyword>
<dbReference type="InterPro" id="IPR013783">
    <property type="entry name" value="Ig-like_fold"/>
</dbReference>
<reference evidence="3" key="1">
    <citation type="journal article" date="2019" name="Int. J. Syst. Evol. Microbiol.">
        <title>The Global Catalogue of Microorganisms (GCM) 10K type strain sequencing project: providing services to taxonomists for standard genome sequencing and annotation.</title>
        <authorList>
            <consortium name="The Broad Institute Genomics Platform"/>
            <consortium name="The Broad Institute Genome Sequencing Center for Infectious Disease"/>
            <person name="Wu L."/>
            <person name="Ma J."/>
        </authorList>
    </citation>
    <scope>NUCLEOTIDE SEQUENCE [LARGE SCALE GENOMIC DNA]</scope>
    <source>
        <strain evidence="3">JCM 18459</strain>
    </source>
</reference>
<evidence type="ECO:0000256" key="1">
    <source>
        <dbReference type="SAM" id="SignalP"/>
    </source>
</evidence>
<dbReference type="Gene3D" id="2.60.40.10">
    <property type="entry name" value="Immunoglobulins"/>
    <property type="match status" value="1"/>
</dbReference>
<evidence type="ECO:0000313" key="3">
    <source>
        <dbReference type="Proteomes" id="UP001500221"/>
    </source>
</evidence>
<dbReference type="SUPFAM" id="SSF55486">
    <property type="entry name" value="Metalloproteases ('zincins'), catalytic domain"/>
    <property type="match status" value="1"/>
</dbReference>
<dbReference type="Proteomes" id="UP001500221">
    <property type="component" value="Unassembled WGS sequence"/>
</dbReference>
<feature type="signal peptide" evidence="1">
    <location>
        <begin position="1"/>
        <end position="20"/>
    </location>
</feature>
<dbReference type="InterPro" id="IPR024079">
    <property type="entry name" value="MetalloPept_cat_dom_sf"/>
</dbReference>
<dbReference type="Gene3D" id="3.40.390.10">
    <property type="entry name" value="Collagenase (Catalytic Domain)"/>
    <property type="match status" value="1"/>
</dbReference>
<feature type="chain" id="PRO_5046690100" evidence="1">
    <location>
        <begin position="21"/>
        <end position="1072"/>
    </location>
</feature>
<sequence>MRRIPLLCAALVGATFAVPAVGGTTGLAPAASAADAVWTPVSARLGAERSADGDRRRVEPRRYAAFTLDQSALETRLDRAPAEGARAAGTVLTVPAPTGDLVDFTIAESPIMEPGLAADHPEIATYAGRSVDGAATIRLDVTPMGFHASVRGDGASWFVDPAYNGDADGVYLSYVGTDLPAAQKKLVEPESMTDQLAEAARDVAPRTGEPQDSPVTFRTYRLALVTDPSYARYFGTQNVLAEKVTLMNRVNQIYNDDFAVRLDLVDGTDKLNIDTDAKAFGPDGGCGSAGCYLPNQFANGCTGGLLNRNRIAIGQLIGASNYDIGHIALGINGGGVAGLGVVGADGKARGCTGLPQPEGDFMAIDYVAHEMGHQFGGNHTFNGTQVSCGGNKAAPSVEPGSGSSVMAYAGICGQDDLQPHTDPYFSQWSQQEMTAYITAIRPLVNEVQTVALNGFDTDGESFTLSFRGRTSAPIVRGTNYTLEGIDAALEAILVGGQVSVAGFGNSATLDDTGFQLVFNTPTGATTPNPLAGQDLPSVSINPVEGFTGFVGETAQGGPAENGGFTATETTNRTPVATAPATASIPLRTPFTLTGEASDADGDAMVYLWEQTDRGAGTGTSLVSQTKTNGPLFRVFGTYANVTPAATLQYNSPGENEATASPSRTFPDMEQILVNNTNAATGLCPEPPAPPASGPSNVPVPTRDCFSEWLPTADYVGSPQAGNEEPSLNFRFTARDLDPTAGGYSFANTKVTIDKTAGPFLVSSKNNPAAAVAGRTEVVAWAVAGTNKPTLAENVKISLSTDGGRTFPIVLAESTPNDGSEPVTWPAVETTTARIKVEAVGNVFFDVNNADFQITVPTPPTPGDTTAPETTIVSGPDAVLLDTATTVDVGTADDDAAGYACTLDGAPVACDGGTAELTGLGAGTHRFTATATDAAGNTDASPATRVFTVPVDDRVLRRAGGGWQATSASGAFLGTISTTRTKGAALQRPVTGATEMWLVAGTGPASGSVRVLIDGTAVRTIDLRGTGSTPGKQLFRITGPGAARSGLVRIEKLDGRPVKIDGLAVVTAPAARR</sequence>
<dbReference type="EMBL" id="BAABKG010000002">
    <property type="protein sequence ID" value="GAA5146651.1"/>
    <property type="molecule type" value="Genomic_DNA"/>
</dbReference>
<organism evidence="2 3">
    <name type="scientific">Nocardioides marinquilinus</name>
    <dbReference type="NCBI Taxonomy" id="1210400"/>
    <lineage>
        <taxon>Bacteria</taxon>
        <taxon>Bacillati</taxon>
        <taxon>Actinomycetota</taxon>
        <taxon>Actinomycetes</taxon>
        <taxon>Propionibacteriales</taxon>
        <taxon>Nocardioidaceae</taxon>
        <taxon>Nocardioides</taxon>
    </lineage>
</organism>
<protein>
    <submittedName>
        <fullName evidence="2">Uncharacterized protein</fullName>
    </submittedName>
</protein>
<keyword evidence="3" id="KW-1185">Reference proteome</keyword>
<comment type="caution">
    <text evidence="2">The sequence shown here is derived from an EMBL/GenBank/DDBJ whole genome shotgun (WGS) entry which is preliminary data.</text>
</comment>
<accession>A0ABP9PHG1</accession>